<organism evidence="2 3">
    <name type="scientific">Caballeronia grimmiae</name>
    <dbReference type="NCBI Taxonomy" id="1071679"/>
    <lineage>
        <taxon>Bacteria</taxon>
        <taxon>Pseudomonadati</taxon>
        <taxon>Pseudomonadota</taxon>
        <taxon>Betaproteobacteria</taxon>
        <taxon>Burkholderiales</taxon>
        <taxon>Burkholderiaceae</taxon>
        <taxon>Caballeronia</taxon>
    </lineage>
</organism>
<evidence type="ECO:0000313" key="3">
    <source>
        <dbReference type="Proteomes" id="UP000027439"/>
    </source>
</evidence>
<dbReference type="EMBL" id="BMEG01000005">
    <property type="protein sequence ID" value="GGD76039.1"/>
    <property type="molecule type" value="Genomic_DNA"/>
</dbReference>
<protein>
    <submittedName>
        <fullName evidence="2">Uncharacterized protein</fullName>
    </submittedName>
</protein>
<dbReference type="Proteomes" id="UP000597138">
    <property type="component" value="Unassembled WGS sequence"/>
</dbReference>
<dbReference type="Proteomes" id="UP000027439">
    <property type="component" value="Unassembled WGS sequence"/>
</dbReference>
<evidence type="ECO:0000313" key="2">
    <source>
        <dbReference type="EMBL" id="KDR37043.1"/>
    </source>
</evidence>
<sequence>MESRREFDGRDAETLAESIERIKRMKRVGLDLLNVSIGFSAMPWHSGFMTPIAARARRSRYSGGDGMGYGTNAETAAH</sequence>
<comment type="caution">
    <text evidence="2">The sequence shown here is derived from an EMBL/GenBank/DDBJ whole genome shotgun (WGS) entry which is preliminary data.</text>
</comment>
<reference evidence="2 3" key="2">
    <citation type="submission" date="2014-03" db="EMBL/GenBank/DDBJ databases">
        <title>Draft Genome Sequences of Four Burkholderia Strains.</title>
        <authorList>
            <person name="Liu X.Y."/>
            <person name="Li C.X."/>
            <person name="Xu J.H."/>
        </authorList>
    </citation>
    <scope>NUCLEOTIDE SEQUENCE [LARGE SCALE GENOMIC DNA]</scope>
    <source>
        <strain evidence="2 3">R27</strain>
    </source>
</reference>
<name>A0A069P8S2_9BURK</name>
<dbReference type="AlphaFoldDB" id="A0A069P8S2"/>
<evidence type="ECO:0000313" key="4">
    <source>
        <dbReference type="Proteomes" id="UP000597138"/>
    </source>
</evidence>
<evidence type="ECO:0000313" key="1">
    <source>
        <dbReference type="EMBL" id="GGD76039.1"/>
    </source>
</evidence>
<dbReference type="eggNOG" id="COG1902">
    <property type="taxonomic scope" value="Bacteria"/>
</dbReference>
<proteinExistence type="predicted"/>
<reference evidence="1" key="1">
    <citation type="journal article" date="2014" name="Int. J. Syst. Evol. Microbiol.">
        <title>Complete genome of a new Firmicutes species belonging to the dominant human colonic microbiota ('Ruminococcus bicirculans') reveals two chromosomes and a selective capacity to utilize plant glucans.</title>
        <authorList>
            <consortium name="NISC Comparative Sequencing Program"/>
            <person name="Wegmann U."/>
            <person name="Louis P."/>
            <person name="Goesmann A."/>
            <person name="Henrissat B."/>
            <person name="Duncan S.H."/>
            <person name="Flint H.J."/>
        </authorList>
    </citation>
    <scope>NUCLEOTIDE SEQUENCE</scope>
    <source>
        <strain evidence="1">CGMCC 1.11013</strain>
    </source>
</reference>
<reference evidence="4" key="3">
    <citation type="journal article" date="2019" name="Int. J. Syst. Evol. Microbiol.">
        <title>The Global Catalogue of Microorganisms (GCM) 10K type strain sequencing project: providing services to taxonomists for standard genome sequencing and annotation.</title>
        <authorList>
            <consortium name="The Broad Institute Genomics Platform"/>
            <consortium name="The Broad Institute Genome Sequencing Center for Infectious Disease"/>
            <person name="Wu L."/>
            <person name="Ma J."/>
        </authorList>
    </citation>
    <scope>NUCLEOTIDE SEQUENCE [LARGE SCALE GENOMIC DNA]</scope>
    <source>
        <strain evidence="4">CGMCC 1.11013</strain>
    </source>
</reference>
<dbReference type="STRING" id="1071679.BG57_11375"/>
<accession>A0A069P8S2</accession>
<reference evidence="1" key="4">
    <citation type="submission" date="2024-05" db="EMBL/GenBank/DDBJ databases">
        <authorList>
            <person name="Sun Q."/>
            <person name="Zhou Y."/>
        </authorList>
    </citation>
    <scope>NUCLEOTIDE SEQUENCE</scope>
    <source>
        <strain evidence="1">CGMCC 1.11013</strain>
    </source>
</reference>
<gene>
    <name evidence="2" type="ORF">BG57_11375</name>
    <name evidence="1" type="ORF">GCM10010985_33230</name>
</gene>
<dbReference type="EMBL" id="JFHE01000002">
    <property type="protein sequence ID" value="KDR37043.1"/>
    <property type="molecule type" value="Genomic_DNA"/>
</dbReference>
<keyword evidence="4" id="KW-1185">Reference proteome</keyword>